<dbReference type="InterPro" id="IPR012341">
    <property type="entry name" value="6hp_glycosidase-like_sf"/>
</dbReference>
<reference evidence="9 10" key="1">
    <citation type="submission" date="2018-01" db="EMBL/GenBank/DDBJ databases">
        <title>Draft genome sequence of Jiangella sp. GTF31.</title>
        <authorList>
            <person name="Sahin N."/>
            <person name="Ay H."/>
            <person name="Saygin H."/>
        </authorList>
    </citation>
    <scope>NUCLEOTIDE SEQUENCE [LARGE SCALE GENOMIC DNA]</scope>
    <source>
        <strain evidence="9 10">GTF31</strain>
    </source>
</reference>
<dbReference type="InterPro" id="IPR013737">
    <property type="entry name" value="Bac_rhamnosid_N"/>
</dbReference>
<dbReference type="Gene3D" id="2.60.120.260">
    <property type="entry name" value="Galactose-binding domain-like"/>
    <property type="match status" value="2"/>
</dbReference>
<evidence type="ECO:0000259" key="7">
    <source>
        <dbReference type="Pfam" id="PF17389"/>
    </source>
</evidence>
<feature type="domain" description="Alpha-L-rhamnosidase concanavalin-like" evidence="5">
    <location>
        <begin position="297"/>
        <end position="404"/>
    </location>
</feature>
<evidence type="ECO:0000313" key="9">
    <source>
        <dbReference type="EMBL" id="PZF82405.1"/>
    </source>
</evidence>
<dbReference type="Pfam" id="PF25788">
    <property type="entry name" value="Ig_Rha78A_N"/>
    <property type="match status" value="1"/>
</dbReference>
<name>A0A2W2B4T5_9ACTN</name>
<dbReference type="PANTHER" id="PTHR33307:SF6">
    <property type="entry name" value="ALPHA-RHAMNOSIDASE (EUROFUNG)-RELATED"/>
    <property type="match status" value="1"/>
</dbReference>
<evidence type="ECO:0000259" key="5">
    <source>
        <dbReference type="Pfam" id="PF05592"/>
    </source>
</evidence>
<dbReference type="EMBL" id="POTW01000039">
    <property type="protein sequence ID" value="PZF82405.1"/>
    <property type="molecule type" value="Genomic_DNA"/>
</dbReference>
<evidence type="ECO:0000313" key="10">
    <source>
        <dbReference type="Proteomes" id="UP000248764"/>
    </source>
</evidence>
<feature type="domain" description="Alpha-L-rhamnosidase six-hairpin glycosidase" evidence="7">
    <location>
        <begin position="408"/>
        <end position="773"/>
    </location>
</feature>
<accession>A0A2W2B4T5</accession>
<evidence type="ECO:0000256" key="4">
    <source>
        <dbReference type="SAM" id="MobiDB-lite"/>
    </source>
</evidence>
<comment type="catalytic activity">
    <reaction evidence="1">
        <text>Hydrolysis of terminal non-reducing alpha-L-rhamnose residues in alpha-L-rhamnosides.</text>
        <dbReference type="EC" id="3.2.1.40"/>
    </reaction>
</comment>
<dbReference type="PANTHER" id="PTHR33307">
    <property type="entry name" value="ALPHA-RHAMNOSIDASE (EUROFUNG)"/>
    <property type="match status" value="1"/>
</dbReference>
<dbReference type="InterPro" id="IPR035396">
    <property type="entry name" value="Bac_rhamnosid6H"/>
</dbReference>
<evidence type="ECO:0000256" key="3">
    <source>
        <dbReference type="ARBA" id="ARBA00022801"/>
    </source>
</evidence>
<dbReference type="Pfam" id="PF08531">
    <property type="entry name" value="Bac_rhamnosid_N"/>
    <property type="match status" value="1"/>
</dbReference>
<feature type="region of interest" description="Disordered" evidence="4">
    <location>
        <begin position="349"/>
        <end position="375"/>
    </location>
</feature>
<evidence type="ECO:0000256" key="2">
    <source>
        <dbReference type="ARBA" id="ARBA00012652"/>
    </source>
</evidence>
<dbReference type="Gene3D" id="2.60.40.10">
    <property type="entry name" value="Immunoglobulins"/>
    <property type="match status" value="1"/>
</dbReference>
<comment type="caution">
    <text evidence="9">The sequence shown here is derived from an EMBL/GenBank/DDBJ whole genome shotgun (WGS) entry which is preliminary data.</text>
</comment>
<dbReference type="InterPro" id="IPR035398">
    <property type="entry name" value="Bac_rhamnosid_C"/>
</dbReference>
<evidence type="ECO:0000259" key="8">
    <source>
        <dbReference type="Pfam" id="PF17390"/>
    </source>
</evidence>
<dbReference type="SUPFAM" id="SSF48208">
    <property type="entry name" value="Six-hairpin glycosidases"/>
    <property type="match status" value="1"/>
</dbReference>
<dbReference type="GO" id="GO:0005975">
    <property type="term" value="P:carbohydrate metabolic process"/>
    <property type="evidence" value="ECO:0007669"/>
    <property type="project" value="InterPro"/>
</dbReference>
<proteinExistence type="predicted"/>
<dbReference type="Pfam" id="PF05592">
    <property type="entry name" value="Bac_rhamnosid"/>
    <property type="match status" value="1"/>
</dbReference>
<dbReference type="InterPro" id="IPR008928">
    <property type="entry name" value="6-hairpin_glycosidase_sf"/>
</dbReference>
<dbReference type="InterPro" id="IPR016007">
    <property type="entry name" value="Alpha_rhamnosid"/>
</dbReference>
<dbReference type="InterPro" id="IPR013783">
    <property type="entry name" value="Ig-like_fold"/>
</dbReference>
<dbReference type="InterPro" id="IPR008902">
    <property type="entry name" value="Rhamnosid_concanavalin"/>
</dbReference>
<organism evidence="9 10">
    <name type="scientific">Jiangella anatolica</name>
    <dbReference type="NCBI Taxonomy" id="2670374"/>
    <lineage>
        <taxon>Bacteria</taxon>
        <taxon>Bacillati</taxon>
        <taxon>Actinomycetota</taxon>
        <taxon>Actinomycetes</taxon>
        <taxon>Jiangellales</taxon>
        <taxon>Jiangellaceae</taxon>
        <taxon>Jiangella</taxon>
    </lineage>
</organism>
<feature type="domain" description="Alpha-L-rhamnosidase C-terminal" evidence="8">
    <location>
        <begin position="776"/>
        <end position="845"/>
    </location>
</feature>
<evidence type="ECO:0000256" key="1">
    <source>
        <dbReference type="ARBA" id="ARBA00001445"/>
    </source>
</evidence>
<keyword evidence="3" id="KW-0378">Hydrolase</keyword>
<dbReference type="GO" id="GO:0030596">
    <property type="term" value="F:alpha-L-rhamnosidase activity"/>
    <property type="evidence" value="ECO:0007669"/>
    <property type="project" value="UniProtKB-EC"/>
</dbReference>
<feature type="domain" description="Bacterial alpha-L-rhamnosidase N-terminal" evidence="6">
    <location>
        <begin position="136"/>
        <end position="287"/>
    </location>
</feature>
<dbReference type="RefSeq" id="WP_111255817.1">
    <property type="nucleotide sequence ID" value="NZ_POTW01000039.1"/>
</dbReference>
<protein>
    <recommendedName>
        <fullName evidence="2">alpha-L-rhamnosidase</fullName>
        <ecNumber evidence="2">3.2.1.40</ecNumber>
    </recommendedName>
</protein>
<gene>
    <name evidence="9" type="ORF">C1I92_16865</name>
</gene>
<dbReference type="Gene3D" id="2.60.420.10">
    <property type="entry name" value="Maltose phosphorylase, domain 3"/>
    <property type="match status" value="1"/>
</dbReference>
<evidence type="ECO:0000259" key="6">
    <source>
        <dbReference type="Pfam" id="PF08531"/>
    </source>
</evidence>
<dbReference type="Gene3D" id="1.50.10.10">
    <property type="match status" value="1"/>
</dbReference>
<dbReference type="Proteomes" id="UP000248764">
    <property type="component" value="Unassembled WGS sequence"/>
</dbReference>
<sequence length="870" mass="96394">MMVPTHLRVEHVQHPLGLTIATPRLSWRLPSGANRQTAYRLRAGGWDSGRVASDQSLLVPYAGRPLRSGERLDWTVKVWTDAGESAWADPAWWEMGLLTADDWAARWIEPPQPPAGSTPPHPAYVVSGGAHVDRSCERARLYVTAHGIYEFFINGERVGDAELTPGFTSYESTLQVQTFDVTDLIVVGQNTLDAVLSGGWVKWTRRYRHVPLGLLAQLHVQQADGSLARFGTGPDWIAAASVVRAADLWHGQVVDLRADRGRAEQVTTRDFDPKRLRSSPAPPVRRVQELRAVSVTRLSATRQVIDLGQNVNGWIRLTKLGPEGTTLTLTYGEALDRSGDVTVDHITGLEPEHSGSFQTDKVTTTGQPGATFEPRHTTHGFRYARVEGHPEDVDVDDVTGIVVHTDLRRTGWFECSDDRVNKLHEAAVWSFRGNACDIPTDCPTRERAGWTGDWQIFVSTAAFLYDVAGFSVKWLRDLAADQRPDGVVSHCVPNPEPDSFYADFPPGSAGWGDAAVIVPWEVYRAYGDRDVLEHQWPSMRSWVDYAARTARERRHLARKAARPASAPHEPFLWDTGFHWGEWLEPGADMSSATIADLRARDHGSIATAYLYHSARLLAQVAAVLDRETEAGQYSDLAESVRLAWQTEFIRGDGTIEPDTQASYVRALALGLLPPELRQGATERLVDLIRKADNHLGTGFLATPYLLPVLADNGHIDVAYELLFQDTEPSWLAMIDRGATTIWEQWNGIDETGAPNASLNHYSKGAVVSFLHRYTAGIRMLDSASAYRRFLIEPRPGGGITSAQAIHDSPYGRIRSSWRLDGERFSLDIAVPPGTTAEVRLPDGRAFEARPGHHRTRSLLHAPACDQVLRG</sequence>
<keyword evidence="10" id="KW-1185">Reference proteome</keyword>
<dbReference type="EC" id="3.2.1.40" evidence="2"/>
<dbReference type="Pfam" id="PF17390">
    <property type="entry name" value="Bac_rhamnosid_C"/>
    <property type="match status" value="1"/>
</dbReference>
<dbReference type="PIRSF" id="PIRSF010631">
    <property type="entry name" value="A-rhamnsds"/>
    <property type="match status" value="1"/>
</dbReference>
<dbReference type="AlphaFoldDB" id="A0A2W2B4T5"/>
<feature type="compositionally biased region" description="Polar residues" evidence="4">
    <location>
        <begin position="355"/>
        <end position="368"/>
    </location>
</feature>
<dbReference type="Pfam" id="PF17389">
    <property type="entry name" value="Bac_rhamnosid6H"/>
    <property type="match status" value="1"/>
</dbReference>